<reference evidence="1 2" key="1">
    <citation type="journal article" date="2019" name="Nat. Ecol. Evol.">
        <title>Megaphylogeny resolves global patterns of mushroom evolution.</title>
        <authorList>
            <person name="Varga T."/>
            <person name="Krizsan K."/>
            <person name="Foldi C."/>
            <person name="Dima B."/>
            <person name="Sanchez-Garcia M."/>
            <person name="Sanchez-Ramirez S."/>
            <person name="Szollosi G.J."/>
            <person name="Szarkandi J.G."/>
            <person name="Papp V."/>
            <person name="Albert L."/>
            <person name="Andreopoulos W."/>
            <person name="Angelini C."/>
            <person name="Antonin V."/>
            <person name="Barry K.W."/>
            <person name="Bougher N.L."/>
            <person name="Buchanan P."/>
            <person name="Buyck B."/>
            <person name="Bense V."/>
            <person name="Catcheside P."/>
            <person name="Chovatia M."/>
            <person name="Cooper J."/>
            <person name="Damon W."/>
            <person name="Desjardin D."/>
            <person name="Finy P."/>
            <person name="Geml J."/>
            <person name="Haridas S."/>
            <person name="Hughes K."/>
            <person name="Justo A."/>
            <person name="Karasinski D."/>
            <person name="Kautmanova I."/>
            <person name="Kiss B."/>
            <person name="Kocsube S."/>
            <person name="Kotiranta H."/>
            <person name="LaButti K.M."/>
            <person name="Lechner B.E."/>
            <person name="Liimatainen K."/>
            <person name="Lipzen A."/>
            <person name="Lukacs Z."/>
            <person name="Mihaltcheva S."/>
            <person name="Morgado L.N."/>
            <person name="Niskanen T."/>
            <person name="Noordeloos M.E."/>
            <person name="Ohm R.A."/>
            <person name="Ortiz-Santana B."/>
            <person name="Ovrebo C."/>
            <person name="Racz N."/>
            <person name="Riley R."/>
            <person name="Savchenko A."/>
            <person name="Shiryaev A."/>
            <person name="Soop K."/>
            <person name="Spirin V."/>
            <person name="Szebenyi C."/>
            <person name="Tomsovsky M."/>
            <person name="Tulloss R.E."/>
            <person name="Uehling J."/>
            <person name="Grigoriev I.V."/>
            <person name="Vagvolgyi C."/>
            <person name="Papp T."/>
            <person name="Martin F.M."/>
            <person name="Miettinen O."/>
            <person name="Hibbett D.S."/>
            <person name="Nagy L.G."/>
        </authorList>
    </citation>
    <scope>NUCLEOTIDE SEQUENCE [LARGE SCALE GENOMIC DNA]</scope>
    <source>
        <strain evidence="1 2">FP101781</strain>
    </source>
</reference>
<protein>
    <submittedName>
        <fullName evidence="1">Uncharacterized protein</fullName>
    </submittedName>
</protein>
<evidence type="ECO:0000313" key="1">
    <source>
        <dbReference type="EMBL" id="TEB20335.1"/>
    </source>
</evidence>
<evidence type="ECO:0000313" key="2">
    <source>
        <dbReference type="Proteomes" id="UP000298030"/>
    </source>
</evidence>
<organism evidence="1 2">
    <name type="scientific">Coprinellus micaceus</name>
    <name type="common">Glistening ink-cap mushroom</name>
    <name type="synonym">Coprinus micaceus</name>
    <dbReference type="NCBI Taxonomy" id="71717"/>
    <lineage>
        <taxon>Eukaryota</taxon>
        <taxon>Fungi</taxon>
        <taxon>Dikarya</taxon>
        <taxon>Basidiomycota</taxon>
        <taxon>Agaricomycotina</taxon>
        <taxon>Agaricomycetes</taxon>
        <taxon>Agaricomycetidae</taxon>
        <taxon>Agaricales</taxon>
        <taxon>Agaricineae</taxon>
        <taxon>Psathyrellaceae</taxon>
        <taxon>Coprinellus</taxon>
    </lineage>
</organism>
<sequence length="86" mass="9438">MFGTVISCTWVHNAYVNVPPNVAVLTKGGVLRHARSLILAGTASGTPPNAADSRFGRTGNWRMRPFSRDLLPIQFRTFLCRSPGPR</sequence>
<accession>A0A4Y7SFE6</accession>
<comment type="caution">
    <text evidence="1">The sequence shown here is derived from an EMBL/GenBank/DDBJ whole genome shotgun (WGS) entry which is preliminary data.</text>
</comment>
<proteinExistence type="predicted"/>
<dbReference type="AlphaFoldDB" id="A0A4Y7SFE6"/>
<dbReference type="EMBL" id="QPFP01000144">
    <property type="protein sequence ID" value="TEB20335.1"/>
    <property type="molecule type" value="Genomic_DNA"/>
</dbReference>
<keyword evidence="2" id="KW-1185">Reference proteome</keyword>
<name>A0A4Y7SFE6_COPMI</name>
<gene>
    <name evidence="1" type="ORF">FA13DRAFT_1743128</name>
</gene>
<dbReference type="Proteomes" id="UP000298030">
    <property type="component" value="Unassembled WGS sequence"/>
</dbReference>